<reference evidence="3 4" key="1">
    <citation type="journal article" date="2016" name="Nat. Commun.">
        <title>Thousands of microbial genomes shed light on interconnected biogeochemical processes in an aquifer system.</title>
        <authorList>
            <person name="Anantharaman K."/>
            <person name="Brown C.T."/>
            <person name="Hug L.A."/>
            <person name="Sharon I."/>
            <person name="Castelle C.J."/>
            <person name="Probst A.J."/>
            <person name="Thomas B.C."/>
            <person name="Singh A."/>
            <person name="Wilkins M.J."/>
            <person name="Karaoz U."/>
            <person name="Brodie E.L."/>
            <person name="Williams K.H."/>
            <person name="Hubbard S.S."/>
            <person name="Banfield J.F."/>
        </authorList>
    </citation>
    <scope>NUCLEOTIDE SEQUENCE [LARGE SCALE GENOMIC DNA]</scope>
</reference>
<dbReference type="InterPro" id="IPR043725">
    <property type="entry name" value="DUF5667"/>
</dbReference>
<sequence length="259" mass="28366">MVILLAILLAIYGGVSYGAESSLPGDSLYPIKTDINERVTGWIALSAEAELEHHASLAIRRLEEAEKLKAEGRLDAELKSRLEGEFREHVKAADEEMDSLEEKGESEKVSSVRTKIKSSVSAKGSILGITEVEVEDEFESESEVEINDDDESSVETSIRSKVSGDFGELELEYESGDLKLSGKLARANPCVDWKVDTVITKDMPSSSVTFDIKKTSTAEICIQVLGKPQEIEVRVPNVSANADITVKIESKVVYSAKLR</sequence>
<dbReference type="EMBL" id="MFHT01000028">
    <property type="protein sequence ID" value="OGF77223.1"/>
    <property type="molecule type" value="Genomic_DNA"/>
</dbReference>
<evidence type="ECO:0000259" key="2">
    <source>
        <dbReference type="Pfam" id="PF18915"/>
    </source>
</evidence>
<comment type="caution">
    <text evidence="3">The sequence shown here is derived from an EMBL/GenBank/DDBJ whole genome shotgun (WGS) entry which is preliminary data.</text>
</comment>
<accession>A0A1F5WNJ1</accession>
<feature type="region of interest" description="Disordered" evidence="1">
    <location>
        <begin position="138"/>
        <end position="159"/>
    </location>
</feature>
<organism evidence="3 4">
    <name type="scientific">Candidatus Giovannonibacteria bacterium RIFCSPHIGHO2_12_FULL_43_15</name>
    <dbReference type="NCBI Taxonomy" id="1798341"/>
    <lineage>
        <taxon>Bacteria</taxon>
        <taxon>Candidatus Giovannoniibacteriota</taxon>
    </lineage>
</organism>
<protein>
    <recommendedName>
        <fullName evidence="2">DUF5667 domain-containing protein</fullName>
    </recommendedName>
</protein>
<dbReference type="AlphaFoldDB" id="A0A1F5WNJ1"/>
<feature type="compositionally biased region" description="Acidic residues" evidence="1">
    <location>
        <begin position="138"/>
        <end position="153"/>
    </location>
</feature>
<dbReference type="Proteomes" id="UP000177723">
    <property type="component" value="Unassembled WGS sequence"/>
</dbReference>
<evidence type="ECO:0000313" key="4">
    <source>
        <dbReference type="Proteomes" id="UP000177723"/>
    </source>
</evidence>
<evidence type="ECO:0000256" key="1">
    <source>
        <dbReference type="SAM" id="MobiDB-lite"/>
    </source>
</evidence>
<evidence type="ECO:0000313" key="3">
    <source>
        <dbReference type="EMBL" id="OGF77223.1"/>
    </source>
</evidence>
<dbReference type="Pfam" id="PF18915">
    <property type="entry name" value="DUF5667"/>
    <property type="match status" value="1"/>
</dbReference>
<proteinExistence type="predicted"/>
<gene>
    <name evidence="3" type="ORF">A3F23_01905</name>
</gene>
<feature type="domain" description="DUF5667" evidence="2">
    <location>
        <begin position="22"/>
        <end position="116"/>
    </location>
</feature>
<name>A0A1F5WNJ1_9BACT</name>